<evidence type="ECO:0000313" key="4">
    <source>
        <dbReference type="Proteomes" id="UP001500418"/>
    </source>
</evidence>
<evidence type="ECO:0000259" key="2">
    <source>
        <dbReference type="Pfam" id="PF14028"/>
    </source>
</evidence>
<dbReference type="Pfam" id="PF14028">
    <property type="entry name" value="Lant_dehydr_C"/>
    <property type="match status" value="1"/>
</dbReference>
<protein>
    <submittedName>
        <fullName evidence="3">Lantibiotic dehydratase</fullName>
    </submittedName>
</protein>
<gene>
    <name evidence="3" type="ORF">GCM10009575_038440</name>
</gene>
<evidence type="ECO:0000259" key="1">
    <source>
        <dbReference type="Pfam" id="PF04738"/>
    </source>
</evidence>
<dbReference type="Pfam" id="PF04738">
    <property type="entry name" value="Lant_dehydr_N"/>
    <property type="match status" value="1"/>
</dbReference>
<dbReference type="Proteomes" id="UP001500418">
    <property type="component" value="Unassembled WGS sequence"/>
</dbReference>
<proteinExistence type="predicted"/>
<feature type="domain" description="Lantibiotic dehydratase N-terminal" evidence="1">
    <location>
        <begin position="52"/>
        <end position="700"/>
    </location>
</feature>
<name>A0ABN1PS03_9ACTN</name>
<accession>A0ABN1PS03</accession>
<reference evidence="3 4" key="1">
    <citation type="journal article" date="2019" name="Int. J. Syst. Evol. Microbiol.">
        <title>The Global Catalogue of Microorganisms (GCM) 10K type strain sequencing project: providing services to taxonomists for standard genome sequencing and annotation.</title>
        <authorList>
            <consortium name="The Broad Institute Genomics Platform"/>
            <consortium name="The Broad Institute Genome Sequencing Center for Infectious Disease"/>
            <person name="Wu L."/>
            <person name="Ma J."/>
        </authorList>
    </citation>
    <scope>NUCLEOTIDE SEQUENCE [LARGE SCALE GENOMIC DNA]</scope>
    <source>
        <strain evidence="3 4">JCM 11444</strain>
    </source>
</reference>
<feature type="domain" description="Thiopeptide-type bacteriocin biosynthesis" evidence="2">
    <location>
        <begin position="768"/>
        <end position="1022"/>
    </location>
</feature>
<organism evidence="3 4">
    <name type="scientific">Streptomyces rhizosphaericus</name>
    <dbReference type="NCBI Taxonomy" id="114699"/>
    <lineage>
        <taxon>Bacteria</taxon>
        <taxon>Bacillati</taxon>
        <taxon>Actinomycetota</taxon>
        <taxon>Actinomycetes</taxon>
        <taxon>Kitasatosporales</taxon>
        <taxon>Streptomycetaceae</taxon>
        <taxon>Streptomyces</taxon>
        <taxon>Streptomyces violaceusniger group</taxon>
    </lineage>
</organism>
<keyword evidence="4" id="KW-1185">Reference proteome</keyword>
<dbReference type="EMBL" id="BAAAID010000022">
    <property type="protein sequence ID" value="GAA0932307.1"/>
    <property type="molecule type" value="Genomic_DNA"/>
</dbReference>
<evidence type="ECO:0000313" key="3">
    <source>
        <dbReference type="EMBL" id="GAA0932307.1"/>
    </source>
</evidence>
<dbReference type="InterPro" id="IPR006827">
    <property type="entry name" value="Lant_deHydtase_N"/>
</dbReference>
<dbReference type="NCBIfam" id="TIGR03891">
    <property type="entry name" value="thiopep_ocin"/>
    <property type="match status" value="1"/>
</dbReference>
<sequence length="1035" mass="116548">MDNLVFNACDTLTLRVSALPRHRRHVASPALTDDGTTTRADLVTYISNLAKDAVLREAVHIASAALSRALDDVESGRELSLKKLTSIAMSMTRYALRMEGRSTPFGLFAGVARSSLGPVADVTHGDPNKKSASLDGHWLHEAVSQWLNVETIRRRVNVVINNLHAVRDGRIYISWVVAGAERSPRSGTAQRETSIRCSGFIEWLLEAARGPIPYDHLIKSAGVAFPQYSESDIDRLLAQMISYGFLLTSISPNKIDQTYSEQLSNALIETAAGHGFRKVQSALTDYEESGSGAGRAAWDRALAAIRETSQGVEPAINAGMRSGVRVTLPHMVVQEVENYATTIWRIAPEAEPRAHLNDYLVKFRDKYGIHTAVALPELIDPHKGLGYPSGYRNPPAEGLLHEESRRETAATLERRRFLGEIVHDALLAGDRELALTDEILNHLSGGKPQVPLRSLELCLQVLARDPHDLDNGDFQLLTSPFAGSWVAGAATARFSHLLDSSRTTAQLMSSGGDEETIDAQVTFTPSSPRALNVIQVPTNLLPFEIPLGVFSDLRKPGVIDWRELLVSSNARGFEITWRRTGQRVTPVVPHMLDLESGAPNLARLLSDFSFSCAKPWYAWRWAGLEALPVLPRVTHGRTVLSPLRWKADRHMRDTSKSWRAWNRSLDEWRERYRVPDTVHIKRRDQAICIDLNDHWHRKMLRQELTRGEVSLLEDMTDGGRRLGWLNGHSNELIIPLKSRHRPPAPFTGQKITVVHEENKTVHPPGGKWLFAKFYAQSERQNFFITHQLPLLLEEVRPHVRRWFFMRYRDPQPHLRVRFHGDAEALRNHVLTALERHTRRLQMSGAISSMQLASYEPEEHRYGGRAAMSWAEEIFHQDSTSALIQLRGRAHSGINMADELWAALNYAALLDSLGSWDWASWVHHAFQKEAEHEYYKKHRAEAERLIVPGRAAERLAEIFSAPTLKTLWQPSEASQNYAVAIGIDKAHPANEGTITSLLHMQHNRLIGINPEKEKRSYAILRGAVSAYWHKRRRGLV</sequence>
<dbReference type="InterPro" id="IPR023809">
    <property type="entry name" value="Thiopep_bacteriocin_synth_dom"/>
</dbReference>
<comment type="caution">
    <text evidence="3">The sequence shown here is derived from an EMBL/GenBank/DDBJ whole genome shotgun (WGS) entry which is preliminary data.</text>
</comment>